<keyword evidence="5" id="KW-0963">Cytoplasm</keyword>
<dbReference type="Pfam" id="PF18097">
    <property type="entry name" value="Vta1_C"/>
    <property type="match status" value="1"/>
</dbReference>
<keyword evidence="7" id="KW-0653">Protein transport</keyword>
<evidence type="ECO:0000256" key="6">
    <source>
        <dbReference type="ARBA" id="ARBA00022753"/>
    </source>
</evidence>
<evidence type="ECO:0000313" key="12">
    <source>
        <dbReference type="EMBL" id="KAE8726889.1"/>
    </source>
</evidence>
<feature type="domain" description="Vta1/callose synthase N-terminal" evidence="10">
    <location>
        <begin position="46"/>
        <end position="103"/>
    </location>
</feature>
<dbReference type="PANTHER" id="PTHR46009">
    <property type="entry name" value="VACUOLAR PROTEIN SORTING-ASSOCIATED PROTEIN VTA1 HOMOLOG"/>
    <property type="match status" value="1"/>
</dbReference>
<evidence type="ECO:0000256" key="2">
    <source>
        <dbReference type="ARBA" id="ARBA00004496"/>
    </source>
</evidence>
<dbReference type="InterPro" id="IPR044538">
    <property type="entry name" value="Vta1-like"/>
</dbReference>
<dbReference type="InterPro" id="IPR023175">
    <property type="entry name" value="Vta1/CALS_N_sf"/>
</dbReference>
<gene>
    <name evidence="12" type="ORF">F3Y22_tig00005974pilonHSYRG00437</name>
</gene>
<keyword evidence="4" id="KW-0813">Transport</keyword>
<dbReference type="Pfam" id="PF04652">
    <property type="entry name" value="Vta1"/>
    <property type="match status" value="1"/>
</dbReference>
<dbReference type="GO" id="GO:0015031">
    <property type="term" value="P:protein transport"/>
    <property type="evidence" value="ECO:0007669"/>
    <property type="project" value="UniProtKB-KW"/>
</dbReference>
<feature type="compositionally biased region" description="Polar residues" evidence="9">
    <location>
        <begin position="132"/>
        <end position="146"/>
    </location>
</feature>
<dbReference type="EMBL" id="VEPZ02000325">
    <property type="protein sequence ID" value="KAE8726889.1"/>
    <property type="molecule type" value="Genomic_DNA"/>
</dbReference>
<dbReference type="Gene3D" id="1.20.5.420">
    <property type="entry name" value="Immunoglobulin FC, subunit C"/>
    <property type="match status" value="1"/>
</dbReference>
<dbReference type="GO" id="GO:0010008">
    <property type="term" value="C:endosome membrane"/>
    <property type="evidence" value="ECO:0007669"/>
    <property type="project" value="UniProtKB-SubCell"/>
</dbReference>
<comment type="caution">
    <text evidence="12">The sequence shown here is derived from an EMBL/GenBank/DDBJ whole genome shotgun (WGS) entry which is preliminary data.</text>
</comment>
<evidence type="ECO:0000256" key="7">
    <source>
        <dbReference type="ARBA" id="ARBA00022927"/>
    </source>
</evidence>
<accession>A0A6A3CID1</accession>
<comment type="similarity">
    <text evidence="3">Belongs to the VTA1 family.</text>
</comment>
<dbReference type="AlphaFoldDB" id="A0A6A3CID1"/>
<dbReference type="PANTHER" id="PTHR46009:SF1">
    <property type="entry name" value="VACUOLAR PROTEIN SORTING-ASSOCIATED PROTEIN VTA1 HOMOLOG"/>
    <property type="match status" value="1"/>
</dbReference>
<evidence type="ECO:0000259" key="11">
    <source>
        <dbReference type="Pfam" id="PF18097"/>
    </source>
</evidence>
<evidence type="ECO:0000256" key="8">
    <source>
        <dbReference type="ARBA" id="ARBA00023136"/>
    </source>
</evidence>
<feature type="region of interest" description="Disordered" evidence="9">
    <location>
        <begin position="1"/>
        <end position="36"/>
    </location>
</feature>
<sequence length="304" mass="34285">MGGHSLNYPPSPRQKPSPINQDENPAEPPRPSFGREILYPKRATTHDKQDRAGRADLNTAKTFYAASIFFDIINQFGPLQPDLEKKQKYAVWKAADIRKALKEGSPYQALLMVMKIFTSPQQSSDPSPQFHEANNQHYTNIPTSSQFHDKIDGQHSLNISPSPHSFPSAGYPLTTNPTRKSPNNETSIHHFRETYLKIPYTLNHTTINPINKIGNHIFQSSYDKLSVNSSVLFEWQKREVLEPSPTPTQKYQYDSNWQPPPEKIAEAHKAARFAIGALAFDNVSTAVEHLKKSVELLTNPSASQ</sequence>
<feature type="domain" description="Vta1 C-terminal" evidence="11">
    <location>
        <begin position="261"/>
        <end position="298"/>
    </location>
</feature>
<protein>
    <submittedName>
        <fullName evidence="12">Microtubule-associated proteins 65-1 isoform 1</fullName>
    </submittedName>
</protein>
<evidence type="ECO:0000256" key="9">
    <source>
        <dbReference type="SAM" id="MobiDB-lite"/>
    </source>
</evidence>
<evidence type="ECO:0000313" key="13">
    <source>
        <dbReference type="Proteomes" id="UP000436088"/>
    </source>
</evidence>
<dbReference type="InterPro" id="IPR039431">
    <property type="entry name" value="Vta1/CALS_N"/>
</dbReference>
<feature type="region of interest" description="Disordered" evidence="9">
    <location>
        <begin position="121"/>
        <end position="184"/>
    </location>
</feature>
<dbReference type="GO" id="GO:0032511">
    <property type="term" value="P:late endosome to vacuole transport via multivesicular body sorting pathway"/>
    <property type="evidence" value="ECO:0007669"/>
    <property type="project" value="InterPro"/>
</dbReference>
<name>A0A6A3CID1_HIBSY</name>
<feature type="compositionally biased region" description="Polar residues" evidence="9">
    <location>
        <begin position="173"/>
        <end position="184"/>
    </location>
</feature>
<proteinExistence type="inferred from homology"/>
<evidence type="ECO:0000256" key="1">
    <source>
        <dbReference type="ARBA" id="ARBA00004481"/>
    </source>
</evidence>
<evidence type="ECO:0000256" key="3">
    <source>
        <dbReference type="ARBA" id="ARBA00007895"/>
    </source>
</evidence>
<feature type="compositionally biased region" description="Polar residues" evidence="9">
    <location>
        <begin position="155"/>
        <end position="165"/>
    </location>
</feature>
<dbReference type="InterPro" id="IPR041212">
    <property type="entry name" value="Vta1_C"/>
</dbReference>
<organism evidence="12 13">
    <name type="scientific">Hibiscus syriacus</name>
    <name type="common">Rose of Sharon</name>
    <dbReference type="NCBI Taxonomy" id="106335"/>
    <lineage>
        <taxon>Eukaryota</taxon>
        <taxon>Viridiplantae</taxon>
        <taxon>Streptophyta</taxon>
        <taxon>Embryophyta</taxon>
        <taxon>Tracheophyta</taxon>
        <taxon>Spermatophyta</taxon>
        <taxon>Magnoliopsida</taxon>
        <taxon>eudicotyledons</taxon>
        <taxon>Gunneridae</taxon>
        <taxon>Pentapetalae</taxon>
        <taxon>rosids</taxon>
        <taxon>malvids</taxon>
        <taxon>Malvales</taxon>
        <taxon>Malvaceae</taxon>
        <taxon>Malvoideae</taxon>
        <taxon>Hibiscus</taxon>
    </lineage>
</organism>
<keyword evidence="6" id="KW-0967">Endosome</keyword>
<evidence type="ECO:0000256" key="5">
    <source>
        <dbReference type="ARBA" id="ARBA00022490"/>
    </source>
</evidence>
<keyword evidence="13" id="KW-1185">Reference proteome</keyword>
<comment type="subcellular location">
    <subcellularLocation>
        <location evidence="2">Cytoplasm</location>
    </subcellularLocation>
    <subcellularLocation>
        <location evidence="1">Endosome membrane</location>
        <topology evidence="1">Peripheral membrane protein</topology>
    </subcellularLocation>
</comment>
<evidence type="ECO:0000259" key="10">
    <source>
        <dbReference type="Pfam" id="PF04652"/>
    </source>
</evidence>
<keyword evidence="8" id="KW-0472">Membrane</keyword>
<evidence type="ECO:0000256" key="4">
    <source>
        <dbReference type="ARBA" id="ARBA00022448"/>
    </source>
</evidence>
<dbReference type="Gene3D" id="1.25.40.270">
    <property type="entry name" value="Vacuolar protein sorting-associated protein vta1"/>
    <property type="match status" value="1"/>
</dbReference>
<reference evidence="12" key="1">
    <citation type="submission" date="2019-09" db="EMBL/GenBank/DDBJ databases">
        <title>Draft genome information of white flower Hibiscus syriacus.</title>
        <authorList>
            <person name="Kim Y.-M."/>
        </authorList>
    </citation>
    <scope>NUCLEOTIDE SEQUENCE [LARGE SCALE GENOMIC DNA]</scope>
    <source>
        <strain evidence="12">YM2019G1</strain>
    </source>
</reference>
<dbReference type="GO" id="GO:0005771">
    <property type="term" value="C:multivesicular body"/>
    <property type="evidence" value="ECO:0007669"/>
    <property type="project" value="TreeGrafter"/>
</dbReference>
<dbReference type="Proteomes" id="UP000436088">
    <property type="component" value="Unassembled WGS sequence"/>
</dbReference>